<keyword evidence="1" id="KW-1133">Transmembrane helix</keyword>
<evidence type="ECO:0000256" key="1">
    <source>
        <dbReference type="SAM" id="Phobius"/>
    </source>
</evidence>
<name>A0A1H7QQ66_OLID1</name>
<accession>A0A1H7QQ66</accession>
<dbReference type="Proteomes" id="UP000199421">
    <property type="component" value="Unassembled WGS sequence"/>
</dbReference>
<feature type="transmembrane region" description="Helical" evidence="1">
    <location>
        <begin position="82"/>
        <end position="102"/>
    </location>
</feature>
<dbReference type="AlphaFoldDB" id="A0A1H7QQ66"/>
<keyword evidence="1" id="KW-0472">Membrane</keyword>
<dbReference type="GO" id="GO:0016989">
    <property type="term" value="F:sigma factor antagonist activity"/>
    <property type="evidence" value="ECO:0007669"/>
    <property type="project" value="TreeGrafter"/>
</dbReference>
<protein>
    <submittedName>
        <fullName evidence="4">FecR family protein</fullName>
    </submittedName>
</protein>
<evidence type="ECO:0000259" key="3">
    <source>
        <dbReference type="Pfam" id="PF16344"/>
    </source>
</evidence>
<dbReference type="PANTHER" id="PTHR30273">
    <property type="entry name" value="PERIPLASMIC SIGNAL SENSOR AND SIGMA FACTOR ACTIVATOR FECR-RELATED"/>
    <property type="match status" value="1"/>
</dbReference>
<dbReference type="InterPro" id="IPR006860">
    <property type="entry name" value="FecR"/>
</dbReference>
<dbReference type="Pfam" id="PF04773">
    <property type="entry name" value="FecR"/>
    <property type="match status" value="1"/>
</dbReference>
<keyword evidence="5" id="KW-1185">Reference proteome</keyword>
<gene>
    <name evidence="4" type="ORF">SAMN05661044_02676</name>
</gene>
<dbReference type="InterPro" id="IPR032508">
    <property type="entry name" value="FecR_C"/>
</dbReference>
<proteinExistence type="predicted"/>
<feature type="domain" description="Protein FecR C-terminal" evidence="3">
    <location>
        <begin position="314"/>
        <end position="382"/>
    </location>
</feature>
<evidence type="ECO:0000313" key="5">
    <source>
        <dbReference type="Proteomes" id="UP000199421"/>
    </source>
</evidence>
<reference evidence="5" key="1">
    <citation type="submission" date="2016-10" db="EMBL/GenBank/DDBJ databases">
        <authorList>
            <person name="Varghese N."/>
            <person name="Submissions S."/>
        </authorList>
    </citation>
    <scope>NUCLEOTIDE SEQUENCE [LARGE SCALE GENOMIC DNA]</scope>
    <source>
        <strain evidence="5">DSM 18733</strain>
    </source>
</reference>
<dbReference type="PANTHER" id="PTHR30273:SF2">
    <property type="entry name" value="PROTEIN FECR"/>
    <property type="match status" value="1"/>
</dbReference>
<dbReference type="Gene3D" id="2.60.120.1440">
    <property type="match status" value="1"/>
</dbReference>
<dbReference type="Pfam" id="PF16344">
    <property type="entry name" value="FecR_C"/>
    <property type="match status" value="1"/>
</dbReference>
<dbReference type="Gene3D" id="3.55.50.30">
    <property type="match status" value="1"/>
</dbReference>
<keyword evidence="1" id="KW-0812">Transmembrane</keyword>
<evidence type="ECO:0000313" key="4">
    <source>
        <dbReference type="EMBL" id="SEL49868.1"/>
    </source>
</evidence>
<evidence type="ECO:0000259" key="2">
    <source>
        <dbReference type="Pfam" id="PF04773"/>
    </source>
</evidence>
<dbReference type="STRING" id="407022.SAMN05661044_02676"/>
<dbReference type="EMBL" id="FOAF01000002">
    <property type="protein sequence ID" value="SEL49868.1"/>
    <property type="molecule type" value="Genomic_DNA"/>
</dbReference>
<dbReference type="OrthoDB" id="1099963at2"/>
<dbReference type="RefSeq" id="WP_093325041.1">
    <property type="nucleotide sequence ID" value="NZ_FOAF01000002.1"/>
</dbReference>
<dbReference type="InterPro" id="IPR012373">
    <property type="entry name" value="Ferrdict_sens_TM"/>
</dbReference>
<sequence>MELNNSEIAPLIGKYLQNTISVDEMRILKNWLEENEEHKRFLESFNDTDLVNDEITFLEHLDVEAAWQKIKKRKYRKAAVKIWMKLAVASAAIILLTLGFFLSEKSSEMREVNKQKISLEGKDILPGDQRAKIILSDGTMLDLGKPFKQIKEQDGTEIQDLRGTVNYAQNRNSIKRLIFNTLKVPKAGTYQLTLPDGTKVWVNAMSTLRFPVQFVGEERRVYLEGEAYFEVAKDYTKPFVVEIAGSQIEVLGTQFNVSTYHSDMTTTLVEGMVKVSNGEKFKLLKPGQEAKIHQKQIAVTSANLAKAIAWKEGDFYFEKDDIMDVMQQLQRWYDFKVEYKGTKPNQLFSGTISRNSRLSEVLDMLNFVSDNTTKFEVEDYQVKIIFNKQ</sequence>
<organism evidence="4 5">
    <name type="scientific">Olivibacter domesticus</name>
    <name type="common">Pseudosphingobacterium domesticum</name>
    <dbReference type="NCBI Taxonomy" id="407022"/>
    <lineage>
        <taxon>Bacteria</taxon>
        <taxon>Pseudomonadati</taxon>
        <taxon>Bacteroidota</taxon>
        <taxon>Sphingobacteriia</taxon>
        <taxon>Sphingobacteriales</taxon>
        <taxon>Sphingobacteriaceae</taxon>
        <taxon>Olivibacter</taxon>
    </lineage>
</organism>
<feature type="domain" description="FecR protein" evidence="2">
    <location>
        <begin position="181"/>
        <end position="274"/>
    </location>
</feature>